<reference evidence="1" key="1">
    <citation type="submission" date="2023-06" db="EMBL/GenBank/DDBJ databases">
        <title>Genome-scale phylogeny and comparative genomics of the fungal order Sordariales.</title>
        <authorList>
            <consortium name="Lawrence Berkeley National Laboratory"/>
            <person name="Hensen N."/>
            <person name="Bonometti L."/>
            <person name="Westerberg I."/>
            <person name="Brannstrom I.O."/>
            <person name="Guillou S."/>
            <person name="Cros-Aarteil S."/>
            <person name="Calhoun S."/>
            <person name="Haridas S."/>
            <person name="Kuo A."/>
            <person name="Mondo S."/>
            <person name="Pangilinan J."/>
            <person name="Riley R."/>
            <person name="Labutti K."/>
            <person name="Andreopoulos B."/>
            <person name="Lipzen A."/>
            <person name="Chen C."/>
            <person name="Yanf M."/>
            <person name="Daum C."/>
            <person name="Ng V."/>
            <person name="Clum A."/>
            <person name="Steindorff A."/>
            <person name="Ohm R."/>
            <person name="Martin F."/>
            <person name="Silar P."/>
            <person name="Natvig D."/>
            <person name="Lalanne C."/>
            <person name="Gautier V."/>
            <person name="Ament-Velasquez S.L."/>
            <person name="Kruys A."/>
            <person name="Hutchinson M.I."/>
            <person name="Powell A.J."/>
            <person name="Barry K."/>
            <person name="Miller A.N."/>
            <person name="Grigoriev I.V."/>
            <person name="Debuchy R."/>
            <person name="Gladieux P."/>
            <person name="Thoren M.H."/>
            <person name="Johannesson H."/>
        </authorList>
    </citation>
    <scope>NUCLEOTIDE SEQUENCE</scope>
    <source>
        <strain evidence="1">CBS 606.72</strain>
    </source>
</reference>
<protein>
    <submittedName>
        <fullName evidence="1">Uncharacterized protein</fullName>
    </submittedName>
</protein>
<dbReference type="EMBL" id="JAULSU010000007">
    <property type="protein sequence ID" value="KAK0611248.1"/>
    <property type="molecule type" value="Genomic_DNA"/>
</dbReference>
<gene>
    <name evidence="1" type="ORF">B0T14DRAFT_530022</name>
</gene>
<evidence type="ECO:0000313" key="1">
    <source>
        <dbReference type="EMBL" id="KAK0611248.1"/>
    </source>
</evidence>
<dbReference type="AlphaFoldDB" id="A0AA39WB01"/>
<proteinExistence type="predicted"/>
<comment type="caution">
    <text evidence="1">The sequence shown here is derived from an EMBL/GenBank/DDBJ whole genome shotgun (WGS) entry which is preliminary data.</text>
</comment>
<organism evidence="1 2">
    <name type="scientific">Immersiella caudata</name>
    <dbReference type="NCBI Taxonomy" id="314043"/>
    <lineage>
        <taxon>Eukaryota</taxon>
        <taxon>Fungi</taxon>
        <taxon>Dikarya</taxon>
        <taxon>Ascomycota</taxon>
        <taxon>Pezizomycotina</taxon>
        <taxon>Sordariomycetes</taxon>
        <taxon>Sordariomycetidae</taxon>
        <taxon>Sordariales</taxon>
        <taxon>Lasiosphaeriaceae</taxon>
        <taxon>Immersiella</taxon>
    </lineage>
</organism>
<dbReference type="Proteomes" id="UP001175000">
    <property type="component" value="Unassembled WGS sequence"/>
</dbReference>
<accession>A0AA39WB01</accession>
<sequence>MATPTLTQFTPAPSCAANSGLWAVTKKCYLYPDSGPSTVLVNPPWMTCTAAQMGEPPEARNPDCHSVWGTIKTEGRFYTACPVGYSSAGVETYWPYISTTVVSGITVSGSDEGVQASMIVCCPSASGYDLEFKLDQPDDFRVTRCTRGSPIQGLPTSCHGAARRRSQRRRLR</sequence>
<evidence type="ECO:0000313" key="2">
    <source>
        <dbReference type="Proteomes" id="UP001175000"/>
    </source>
</evidence>
<name>A0AA39WB01_9PEZI</name>
<keyword evidence="2" id="KW-1185">Reference proteome</keyword>